<name>A0ABW7G1B5_9BURK</name>
<protein>
    <submittedName>
        <fullName evidence="1">Uncharacterized protein</fullName>
    </submittedName>
</protein>
<organism evidence="1 2">
    <name type="scientific">Pelomonas nitida</name>
    <dbReference type="NCBI Taxonomy" id="3299027"/>
    <lineage>
        <taxon>Bacteria</taxon>
        <taxon>Pseudomonadati</taxon>
        <taxon>Pseudomonadota</taxon>
        <taxon>Betaproteobacteria</taxon>
        <taxon>Burkholderiales</taxon>
        <taxon>Sphaerotilaceae</taxon>
        <taxon>Roseateles</taxon>
    </lineage>
</organism>
<dbReference type="EMBL" id="JBIGIA010000002">
    <property type="protein sequence ID" value="MFG6455736.1"/>
    <property type="molecule type" value="Genomic_DNA"/>
</dbReference>
<dbReference type="Proteomes" id="UP001606305">
    <property type="component" value="Unassembled WGS sequence"/>
</dbReference>
<evidence type="ECO:0000313" key="2">
    <source>
        <dbReference type="Proteomes" id="UP001606305"/>
    </source>
</evidence>
<dbReference type="RefSeq" id="WP_394486399.1">
    <property type="nucleotide sequence ID" value="NZ_JBIGIA010000002.1"/>
</dbReference>
<gene>
    <name evidence="1" type="ORF">ACG00X_02720</name>
</gene>
<sequence>MTEPTSSISQRLERTVTTTLEQTAFARLQSEGRLLNSVLKGATHKPGRVGFRGDVALKFQAKVADEARPPEISSDQVIAVAHEGEAHIAFFAGFLLSFEYIQLLAEVLAETLSPQGKYFLFVDNIDISKKYVVDFGGATFYVLPIDESTVYNELLSLLYIEKNELKKLDTAGKTDAVADKALAFTANFERISFEDGVKAMGPVRNIYENRPV</sequence>
<keyword evidence="2" id="KW-1185">Reference proteome</keyword>
<reference evidence="1 2" key="1">
    <citation type="submission" date="2024-09" db="EMBL/GenBank/DDBJ databases">
        <title>Novel species of the genus Pelomonas and Roseateles isolated from streams.</title>
        <authorList>
            <person name="Lu H."/>
        </authorList>
    </citation>
    <scope>NUCLEOTIDE SEQUENCE [LARGE SCALE GENOMIC DNA]</scope>
    <source>
        <strain evidence="1 2">BYS96W</strain>
    </source>
</reference>
<comment type="caution">
    <text evidence="1">The sequence shown here is derived from an EMBL/GenBank/DDBJ whole genome shotgun (WGS) entry which is preliminary data.</text>
</comment>
<accession>A0ABW7G1B5</accession>
<evidence type="ECO:0000313" key="1">
    <source>
        <dbReference type="EMBL" id="MFG6455736.1"/>
    </source>
</evidence>
<proteinExistence type="predicted"/>